<organism evidence="1 2">
    <name type="scientific">Dyadobacter pollutisoli</name>
    <dbReference type="NCBI Taxonomy" id="2910158"/>
    <lineage>
        <taxon>Bacteria</taxon>
        <taxon>Pseudomonadati</taxon>
        <taxon>Bacteroidota</taxon>
        <taxon>Cytophagia</taxon>
        <taxon>Cytophagales</taxon>
        <taxon>Spirosomataceae</taxon>
        <taxon>Dyadobacter</taxon>
    </lineage>
</organism>
<sequence>MESFLPLLELILPDFIIENYLLTHVEKSEERYHVYLEEKNYPEGDPRKADLLSKGYFPTITLQDFPIRGHKVFLHIKRRRWLNTRTGKVVCRDWTEVAEGTRMTSEFSAFLKPGRRAEIGGYEG</sequence>
<dbReference type="KEGG" id="dpf:ON006_09430"/>
<reference evidence="1" key="1">
    <citation type="submission" date="2022-11" db="EMBL/GenBank/DDBJ databases">
        <title>Dyadobacter pollutisoli sp. nov., isolated from plastic dumped soil.</title>
        <authorList>
            <person name="Kim J.M."/>
            <person name="Kim K.R."/>
            <person name="Lee J.K."/>
            <person name="Hao L."/>
            <person name="Jeon C.O."/>
        </authorList>
    </citation>
    <scope>NUCLEOTIDE SEQUENCE</scope>
    <source>
        <strain evidence="1">U1</strain>
    </source>
</reference>
<dbReference type="AlphaFoldDB" id="A0A9E8NCJ0"/>
<dbReference type="Proteomes" id="UP001164653">
    <property type="component" value="Chromosome"/>
</dbReference>
<dbReference type="RefSeq" id="WP_244825192.1">
    <property type="nucleotide sequence ID" value="NZ_CP112998.1"/>
</dbReference>
<dbReference type="EMBL" id="CP112998">
    <property type="protein sequence ID" value="WAC14164.1"/>
    <property type="molecule type" value="Genomic_DNA"/>
</dbReference>
<gene>
    <name evidence="1" type="ORF">ON006_09430</name>
</gene>
<accession>A0A9E8NCJ0</accession>
<evidence type="ECO:0000313" key="2">
    <source>
        <dbReference type="Proteomes" id="UP001164653"/>
    </source>
</evidence>
<proteinExistence type="predicted"/>
<name>A0A9E8NCJ0_9BACT</name>
<protein>
    <submittedName>
        <fullName evidence="1">Transposase</fullName>
    </submittedName>
</protein>
<keyword evidence="2" id="KW-1185">Reference proteome</keyword>
<evidence type="ECO:0000313" key="1">
    <source>
        <dbReference type="EMBL" id="WAC14164.1"/>
    </source>
</evidence>